<organism evidence="1 2">
    <name type="scientific">Bacillus xiapuensis</name>
    <dbReference type="NCBI Taxonomy" id="2014075"/>
    <lineage>
        <taxon>Bacteria</taxon>
        <taxon>Bacillati</taxon>
        <taxon>Bacillota</taxon>
        <taxon>Bacilli</taxon>
        <taxon>Bacillales</taxon>
        <taxon>Bacillaceae</taxon>
        <taxon>Bacillus</taxon>
    </lineage>
</organism>
<dbReference type="Proteomes" id="UP001330749">
    <property type="component" value="Unassembled WGS sequence"/>
</dbReference>
<dbReference type="EMBL" id="JARMQG010000153">
    <property type="protein sequence ID" value="MED3563230.1"/>
    <property type="molecule type" value="Genomic_DNA"/>
</dbReference>
<reference evidence="1 2" key="1">
    <citation type="submission" date="2023-03" db="EMBL/GenBank/DDBJ databases">
        <title>Bacillus Genome Sequencing.</title>
        <authorList>
            <person name="Dunlap C."/>
        </authorList>
    </citation>
    <scope>NUCLEOTIDE SEQUENCE [LARGE SCALE GENOMIC DNA]</scope>
    <source>
        <strain evidence="1 2">B-14544</strain>
    </source>
</reference>
<evidence type="ECO:0000313" key="1">
    <source>
        <dbReference type="EMBL" id="MED3563230.1"/>
    </source>
</evidence>
<keyword evidence="2" id="KW-1185">Reference proteome</keyword>
<evidence type="ECO:0000313" key="2">
    <source>
        <dbReference type="Proteomes" id="UP001330749"/>
    </source>
</evidence>
<protein>
    <submittedName>
        <fullName evidence="1">Uncharacterized protein</fullName>
    </submittedName>
</protein>
<accession>A0ABU6NAY9</accession>
<dbReference type="RefSeq" id="WP_327968267.1">
    <property type="nucleotide sequence ID" value="NZ_JARMQG010000153.1"/>
</dbReference>
<proteinExistence type="predicted"/>
<gene>
    <name evidence="1" type="ORF">P4447_12370</name>
</gene>
<name>A0ABU6NAY9_9BACI</name>
<comment type="caution">
    <text evidence="1">The sequence shown here is derived from an EMBL/GenBank/DDBJ whole genome shotgun (WGS) entry which is preliminary data.</text>
</comment>
<sequence>MKSKNDIIGWTKALVGADQGASAIHVENGRAFIMCPFLIIITAFVKVDIENIITGGSYI</sequence>